<dbReference type="EMBL" id="DF977481">
    <property type="protein sequence ID" value="GAP89720.2"/>
    <property type="molecule type" value="Genomic_DNA"/>
</dbReference>
<evidence type="ECO:0000313" key="2">
    <source>
        <dbReference type="EMBL" id="GAP89720.2"/>
    </source>
</evidence>
<dbReference type="Gene3D" id="3.40.50.720">
    <property type="entry name" value="NAD(P)-binding Rossmann-like Domain"/>
    <property type="match status" value="1"/>
</dbReference>
<accession>A0A1W2TMZ0</accession>
<dbReference type="AlphaFoldDB" id="A0A1W2TMZ0"/>
<keyword evidence="1" id="KW-0560">Oxidoreductase</keyword>
<dbReference type="SUPFAM" id="SSF51735">
    <property type="entry name" value="NAD(P)-binding Rossmann-fold domains"/>
    <property type="match status" value="1"/>
</dbReference>
<keyword evidence="3" id="KW-1185">Reference proteome</keyword>
<dbReference type="PANTHER" id="PTHR45348">
    <property type="entry name" value="HYPOTHETICAL OXIDOREDUCTASE (EUROFUNG)"/>
    <property type="match status" value="1"/>
</dbReference>
<sequence length="157" mass="16591">MTALTSWTTIGISLDTRYTPQNKEAVLIWGGASSVGTFAIQSAKILGFTAYATASPQHHQYLKKLGAHADFDYQASDVAAQVVGATKVNGINLRTAHCVVDGSLEPVLAVLRQTEGDAVARVVHSPCSSAGSRNARQDGDHIQISTFGRGGKKFAYA</sequence>
<dbReference type="InterPro" id="IPR047122">
    <property type="entry name" value="Trans-enoyl_RdTase-like"/>
</dbReference>
<proteinExistence type="predicted"/>
<dbReference type="InterPro" id="IPR036291">
    <property type="entry name" value="NAD(P)-bd_dom_sf"/>
</dbReference>
<dbReference type="GO" id="GO:0016651">
    <property type="term" value="F:oxidoreductase activity, acting on NAD(P)H"/>
    <property type="evidence" value="ECO:0007669"/>
    <property type="project" value="InterPro"/>
</dbReference>
<gene>
    <name evidence="2" type="ORF">SAMD00023353_3600140</name>
</gene>
<organism evidence="2">
    <name type="scientific">Rosellinia necatrix</name>
    <name type="common">White root-rot fungus</name>
    <dbReference type="NCBI Taxonomy" id="77044"/>
    <lineage>
        <taxon>Eukaryota</taxon>
        <taxon>Fungi</taxon>
        <taxon>Dikarya</taxon>
        <taxon>Ascomycota</taxon>
        <taxon>Pezizomycotina</taxon>
        <taxon>Sordariomycetes</taxon>
        <taxon>Xylariomycetidae</taxon>
        <taxon>Xylariales</taxon>
        <taxon>Xylariaceae</taxon>
        <taxon>Rosellinia</taxon>
    </lineage>
</organism>
<dbReference type="PANTHER" id="PTHR45348:SF3">
    <property type="entry name" value="ENOYL REDUCTASE (ER) DOMAIN-CONTAINING PROTEIN"/>
    <property type="match status" value="1"/>
</dbReference>
<protein>
    <submittedName>
        <fullName evidence="2">Putative polyketide enoylreductase</fullName>
    </submittedName>
</protein>
<evidence type="ECO:0000313" key="3">
    <source>
        <dbReference type="Proteomes" id="UP000054516"/>
    </source>
</evidence>
<dbReference type="Proteomes" id="UP000054516">
    <property type="component" value="Unassembled WGS sequence"/>
</dbReference>
<dbReference type="OrthoDB" id="10257049at2759"/>
<evidence type="ECO:0000256" key="1">
    <source>
        <dbReference type="ARBA" id="ARBA00023002"/>
    </source>
</evidence>
<name>A0A1W2TMZ0_ROSNE</name>
<reference evidence="2" key="1">
    <citation type="submission" date="2016-03" db="EMBL/GenBank/DDBJ databases">
        <title>Draft genome sequence of Rosellinia necatrix.</title>
        <authorList>
            <person name="Kanematsu S."/>
        </authorList>
    </citation>
    <scope>NUCLEOTIDE SEQUENCE [LARGE SCALE GENOMIC DNA]</scope>
    <source>
        <strain evidence="2">W97</strain>
    </source>
</reference>
<dbReference type="STRING" id="77044.A0A1W2TMZ0"/>